<dbReference type="EMBL" id="PQWO01000042">
    <property type="protein sequence ID" value="PZD70342.1"/>
    <property type="molecule type" value="Genomic_DNA"/>
</dbReference>
<keyword evidence="2" id="KW-1185">Reference proteome</keyword>
<name>A0A2W1JGN3_9CYAN</name>
<evidence type="ECO:0000313" key="1">
    <source>
        <dbReference type="EMBL" id="PZD70342.1"/>
    </source>
</evidence>
<proteinExistence type="predicted"/>
<protein>
    <submittedName>
        <fullName evidence="1">Uncharacterized protein</fullName>
    </submittedName>
</protein>
<reference evidence="1 2" key="1">
    <citation type="journal article" date="2018" name="Sci. Rep.">
        <title>A novel species of the marine cyanobacterium Acaryochloris with a unique pigment content and lifestyle.</title>
        <authorList>
            <person name="Partensky F."/>
            <person name="Six C."/>
            <person name="Ratin M."/>
            <person name="Garczarek L."/>
            <person name="Vaulot D."/>
            <person name="Probert I."/>
            <person name="Calteau A."/>
            <person name="Gourvil P."/>
            <person name="Marie D."/>
            <person name="Grebert T."/>
            <person name="Bouchier C."/>
            <person name="Le Panse S."/>
            <person name="Gachenot M."/>
            <person name="Rodriguez F."/>
            <person name="Garrido J.L."/>
        </authorList>
    </citation>
    <scope>NUCLEOTIDE SEQUENCE [LARGE SCALE GENOMIC DNA]</scope>
    <source>
        <strain evidence="1 2">RCC1774</strain>
    </source>
</reference>
<accession>A0A2W1JGN3</accession>
<dbReference type="AlphaFoldDB" id="A0A2W1JGN3"/>
<dbReference type="Proteomes" id="UP000248857">
    <property type="component" value="Unassembled WGS sequence"/>
</dbReference>
<sequence length="69" mass="7728">MIAAALIEFRAISLNPPINSRVINFNATLKEHLCTVLVAQAIAKRPAYCPKNEAGRLWAIFIQTINRHN</sequence>
<comment type="caution">
    <text evidence="1">The sequence shown here is derived from an EMBL/GenBank/DDBJ whole genome shotgun (WGS) entry which is preliminary data.</text>
</comment>
<gene>
    <name evidence="1" type="ORF">C1752_13975</name>
</gene>
<organism evidence="1 2">
    <name type="scientific">Acaryochloris thomasi RCC1774</name>
    <dbReference type="NCBI Taxonomy" id="1764569"/>
    <lineage>
        <taxon>Bacteria</taxon>
        <taxon>Bacillati</taxon>
        <taxon>Cyanobacteriota</taxon>
        <taxon>Cyanophyceae</taxon>
        <taxon>Acaryochloridales</taxon>
        <taxon>Acaryochloridaceae</taxon>
        <taxon>Acaryochloris</taxon>
        <taxon>Acaryochloris thomasi</taxon>
    </lineage>
</organism>
<evidence type="ECO:0000313" key="2">
    <source>
        <dbReference type="Proteomes" id="UP000248857"/>
    </source>
</evidence>